<proteinExistence type="predicted"/>
<keyword evidence="1" id="KW-1133">Transmembrane helix</keyword>
<evidence type="ECO:0000313" key="2">
    <source>
        <dbReference type="EMBL" id="TKA91722.1"/>
    </source>
</evidence>
<evidence type="ECO:0000313" key="3">
    <source>
        <dbReference type="Proteomes" id="UP000305198"/>
    </source>
</evidence>
<dbReference type="Pfam" id="PF11666">
    <property type="entry name" value="DUF2933"/>
    <property type="match status" value="1"/>
</dbReference>
<sequence>MLKTGIWLAALVAGAYLVFPSARGWLLGMSPFLFLLLCPLMMIFMMKSMQSCHADKHNKDDVTFSFDPIKDEQRSVNDDKTF</sequence>
<dbReference type="AlphaFoldDB" id="A0A4U0YI78"/>
<feature type="transmembrane region" description="Helical" evidence="1">
    <location>
        <begin position="25"/>
        <end position="46"/>
    </location>
</feature>
<gene>
    <name evidence="2" type="ORF">FA869_11005</name>
</gene>
<organism evidence="2 3">
    <name type="scientific">Halopseudomonas bauzanensis</name>
    <dbReference type="NCBI Taxonomy" id="653930"/>
    <lineage>
        <taxon>Bacteria</taxon>
        <taxon>Pseudomonadati</taxon>
        <taxon>Pseudomonadota</taxon>
        <taxon>Gammaproteobacteria</taxon>
        <taxon>Pseudomonadales</taxon>
        <taxon>Pseudomonadaceae</taxon>
        <taxon>Halopseudomonas</taxon>
    </lineage>
</organism>
<name>A0A4U0YI78_9GAMM</name>
<reference evidence="2 3" key="1">
    <citation type="submission" date="2019-04" db="EMBL/GenBank/DDBJ databases">
        <title>Crypto-aerobic microbial life in anoxic (sulfidic) marine sediments.</title>
        <authorList>
            <person name="Bhattacharya S."/>
            <person name="Roy C."/>
            <person name="Mondal N."/>
            <person name="Sarkar J."/>
            <person name="Mandal S."/>
            <person name="Rameez M.J."/>
            <person name="Ghosh W."/>
        </authorList>
    </citation>
    <scope>NUCLEOTIDE SEQUENCE [LARGE SCALE GENOMIC DNA]</scope>
    <source>
        <strain evidence="2 3">SBBB</strain>
    </source>
</reference>
<keyword evidence="1" id="KW-0812">Transmembrane</keyword>
<protein>
    <submittedName>
        <fullName evidence="2">DUF2933 domain-containing protein</fullName>
    </submittedName>
</protein>
<accession>A0A4U0YI78</accession>
<comment type="caution">
    <text evidence="2">The sequence shown here is derived from an EMBL/GenBank/DDBJ whole genome shotgun (WGS) entry which is preliminary data.</text>
</comment>
<dbReference type="InterPro" id="IPR021682">
    <property type="entry name" value="DUF2933"/>
</dbReference>
<keyword evidence="1" id="KW-0472">Membrane</keyword>
<dbReference type="EMBL" id="SWAV01000003">
    <property type="protein sequence ID" value="TKA91722.1"/>
    <property type="molecule type" value="Genomic_DNA"/>
</dbReference>
<evidence type="ECO:0000256" key="1">
    <source>
        <dbReference type="SAM" id="Phobius"/>
    </source>
</evidence>
<dbReference type="Proteomes" id="UP000305198">
    <property type="component" value="Unassembled WGS sequence"/>
</dbReference>